<dbReference type="OrthoDB" id="19393at2759"/>
<accession>F4PQB0</accession>
<dbReference type="SUPFAM" id="SSF52540">
    <property type="entry name" value="P-loop containing nucleoside triphosphate hydrolases"/>
    <property type="match status" value="1"/>
</dbReference>
<dbReference type="InterPro" id="IPR027417">
    <property type="entry name" value="P-loop_NTPase"/>
</dbReference>
<dbReference type="PANTHER" id="PTHR47357">
    <property type="entry name" value="COP1-INTERACTIVE PROTEIN 1"/>
    <property type="match status" value="1"/>
</dbReference>
<feature type="compositionally biased region" description="Polar residues" evidence="2">
    <location>
        <begin position="858"/>
        <end position="871"/>
    </location>
</feature>
<evidence type="ECO:0000256" key="1">
    <source>
        <dbReference type="SAM" id="Coils"/>
    </source>
</evidence>
<dbReference type="PANTHER" id="PTHR47357:SF1">
    <property type="entry name" value="SPINDLE POLE BODY COMPONENT 110"/>
    <property type="match status" value="1"/>
</dbReference>
<dbReference type="GO" id="GO:0005856">
    <property type="term" value="C:cytoskeleton"/>
    <property type="evidence" value="ECO:0007669"/>
    <property type="project" value="TreeGrafter"/>
</dbReference>
<feature type="compositionally biased region" description="Low complexity" evidence="2">
    <location>
        <begin position="878"/>
        <end position="892"/>
    </location>
</feature>
<organism evidence="3 4">
    <name type="scientific">Cavenderia fasciculata</name>
    <name type="common">Slime mold</name>
    <name type="synonym">Dictyostelium fasciculatum</name>
    <dbReference type="NCBI Taxonomy" id="261658"/>
    <lineage>
        <taxon>Eukaryota</taxon>
        <taxon>Amoebozoa</taxon>
        <taxon>Evosea</taxon>
        <taxon>Eumycetozoa</taxon>
        <taxon>Dictyostelia</taxon>
        <taxon>Acytosteliales</taxon>
        <taxon>Cavenderiaceae</taxon>
        <taxon>Cavenderia</taxon>
    </lineage>
</organism>
<feature type="coiled-coil region" evidence="1">
    <location>
        <begin position="390"/>
        <end position="421"/>
    </location>
</feature>
<keyword evidence="4" id="KW-1185">Reference proteome</keyword>
<dbReference type="GeneID" id="14874737"/>
<dbReference type="RefSeq" id="XP_004360424.1">
    <property type="nucleotide sequence ID" value="XM_004360367.1"/>
</dbReference>
<dbReference type="STRING" id="1054147.F4PQB0"/>
<gene>
    <name evidence="3" type="ORF">DFA_04703</name>
</gene>
<evidence type="ECO:0000313" key="3">
    <source>
        <dbReference type="EMBL" id="EGG22573.1"/>
    </source>
</evidence>
<evidence type="ECO:0000256" key="2">
    <source>
        <dbReference type="SAM" id="MobiDB-lite"/>
    </source>
</evidence>
<dbReference type="OMA" id="SVEREWF"/>
<dbReference type="KEGG" id="dfa:DFA_04703"/>
<feature type="coiled-coil region" evidence="1">
    <location>
        <begin position="740"/>
        <end position="767"/>
    </location>
</feature>
<protein>
    <submittedName>
        <fullName evidence="3">Uncharacterized protein</fullName>
    </submittedName>
</protein>
<keyword evidence="1" id="KW-0175">Coiled coil</keyword>
<feature type="compositionally biased region" description="Low complexity" evidence="2">
    <location>
        <begin position="832"/>
        <end position="849"/>
    </location>
</feature>
<feature type="region of interest" description="Disordered" evidence="2">
    <location>
        <begin position="550"/>
        <end position="572"/>
    </location>
</feature>
<dbReference type="GO" id="GO:0005200">
    <property type="term" value="F:structural constituent of cytoskeleton"/>
    <property type="evidence" value="ECO:0007669"/>
    <property type="project" value="TreeGrafter"/>
</dbReference>
<dbReference type="Gene3D" id="1.10.287.1490">
    <property type="match status" value="1"/>
</dbReference>
<dbReference type="Proteomes" id="UP000007797">
    <property type="component" value="Unassembled WGS sequence"/>
</dbReference>
<proteinExistence type="predicted"/>
<evidence type="ECO:0000313" key="4">
    <source>
        <dbReference type="Proteomes" id="UP000007797"/>
    </source>
</evidence>
<feature type="region of interest" description="Disordered" evidence="2">
    <location>
        <begin position="829"/>
        <end position="907"/>
    </location>
</feature>
<dbReference type="EMBL" id="GL883009">
    <property type="protein sequence ID" value="EGG22573.1"/>
    <property type="molecule type" value="Genomic_DNA"/>
</dbReference>
<name>F4PQB0_CACFS</name>
<feature type="coiled-coil region" evidence="1">
    <location>
        <begin position="155"/>
        <end position="209"/>
    </location>
</feature>
<dbReference type="AlphaFoldDB" id="F4PQB0"/>
<sequence length="1014" mass="116505">MSMFKNFSFSFYTAPPTKPHNRVEDEHSLILLTKSRLLSLTSTTVRSSQFGSSFGYYSSTSGGGIQSHQGREQNESVEREWFKPNDALINYHKETVDLGLPHIVFLEGPSGAGKTQLLERINKLGYSTLSLPFFNYYKNQSSLSSSPLDIQLKWNETIKQSIDNIITKKEKLKNDFLFVHRSPISSMIYSLEKKDIDELQKNNDNIVDQEKVEETLKEIKKYLTGQPKDHRFSVVYCKTPVELIEQRVEGRFFLYDDNETDILNTKLYTRQYQSFAQTVYDKIEVDPEISNATLTTISIKQACPSLLALFDIYASLNIPSFTFPPIKKEVKSEYFQFIHVINRHHHHHCSIMASVKQLEDIISSVKSINKSLLDDLLTLKEDKKLTNTQLNAALTAREKAETKYNRMKKELEETIKKSEDKHASFGEIENELSKLKVDFESCNQELIESKKKCQELDLIIDTLKMEKKELEEKLKELQEMAGSVADRDKNIDSLTKENKDLVAKVSHYETERSKYEKIKGEESKKRIEAEQYAVGLEKRAQELEERIDRETKMAKDIKDQSRTSQDDLKSQLEKEKLEKKAVEDELNEYKTLFEREQSNREKIEEDTTAIKKQRATFEHDLKTEKTKASDLETEVSRLKQQLQKKDLEKDQVTKLLDREKETNATIEDEWNREKKLFKSIKLDLENQLQQQLQKNNSNNNGSNEVDIHSMEEKSIIVGENSDSDEQTTTIVNVIHPDSSSSSEKQYLKEWEERLEKQNQQLKLDRIEFESFKKEMQQQLNGHSNGGGVGIGMVGNSTTSELEVKVDELMKTLEGERKVRIKLEEQLQQLHPSSNGNHSNSGNSGGASLSVPPSPSKGGVTNTLSSLFSRRNLSIPDFSSSPNGGSKSNGSTSPPLPPTSDQHHHQQDYPQELVGISDEERKTRLFAEYQQLLVDCNTLLYSKRDQLTDLEKEGKFIKKFHISSIKTSITKLEPLQDRVKKNLKAIDSKPSVTMNDDIEERSIIKSIRLEIDNES</sequence>
<reference evidence="4" key="1">
    <citation type="journal article" date="2011" name="Genome Res.">
        <title>Phylogeny-wide analysis of social amoeba genomes highlights ancient origins for complex intercellular communication.</title>
        <authorList>
            <person name="Heidel A.J."/>
            <person name="Lawal H.M."/>
            <person name="Felder M."/>
            <person name="Schilde C."/>
            <person name="Helps N.R."/>
            <person name="Tunggal B."/>
            <person name="Rivero F."/>
            <person name="John U."/>
            <person name="Schleicher M."/>
            <person name="Eichinger L."/>
            <person name="Platzer M."/>
            <person name="Noegel A.A."/>
            <person name="Schaap P."/>
            <person name="Gloeckner G."/>
        </authorList>
    </citation>
    <scope>NUCLEOTIDE SEQUENCE [LARGE SCALE GENOMIC DNA]</scope>
    <source>
        <strain evidence="4">SH3</strain>
    </source>
</reference>